<name>A0A8W7PBI8_ANOCL</name>
<organism evidence="1">
    <name type="scientific">Anopheles coluzzii</name>
    <name type="common">African malaria mosquito</name>
    <dbReference type="NCBI Taxonomy" id="1518534"/>
    <lineage>
        <taxon>Eukaryota</taxon>
        <taxon>Metazoa</taxon>
        <taxon>Ecdysozoa</taxon>
        <taxon>Arthropoda</taxon>
        <taxon>Hexapoda</taxon>
        <taxon>Insecta</taxon>
        <taxon>Pterygota</taxon>
        <taxon>Neoptera</taxon>
        <taxon>Endopterygota</taxon>
        <taxon>Diptera</taxon>
        <taxon>Nematocera</taxon>
        <taxon>Culicoidea</taxon>
        <taxon>Culicidae</taxon>
        <taxon>Anophelinae</taxon>
        <taxon>Anopheles</taxon>
    </lineage>
</organism>
<accession>A0A8W7PBI8</accession>
<dbReference type="AlphaFoldDB" id="A0A8W7PBI8"/>
<protein>
    <submittedName>
        <fullName evidence="1">Uncharacterized protein</fullName>
    </submittedName>
</protein>
<proteinExistence type="predicted"/>
<evidence type="ECO:0000313" key="1">
    <source>
        <dbReference type="EnsemblMetazoa" id="ACOM029118-PA.1"/>
    </source>
</evidence>
<dbReference type="EnsemblMetazoa" id="ACOM029118-RA">
    <property type="protein sequence ID" value="ACOM029118-PA.1"/>
    <property type="gene ID" value="ACOM029118"/>
</dbReference>
<sequence length="127" mass="13883">MLIPPLIPYAAVLQSLKVVLELLVNGARWIRSPVPKTSTSSRYLFIMYGLVCVLLDVVPALPRNRSNRTLTSCRAMLRHGVLHPAIAYGGKVNDVVCVNSMGPSARNPCPVSTRVPGCLNVKGYPWK</sequence>
<reference evidence="1" key="1">
    <citation type="submission" date="2022-08" db="UniProtKB">
        <authorList>
            <consortium name="EnsemblMetazoa"/>
        </authorList>
    </citation>
    <scope>IDENTIFICATION</scope>
</reference>
<dbReference type="Proteomes" id="UP000075882">
    <property type="component" value="Unassembled WGS sequence"/>
</dbReference>